<evidence type="ECO:0000313" key="3">
    <source>
        <dbReference type="Proteomes" id="UP000001025"/>
    </source>
</evidence>
<dbReference type="STRING" id="243090.RB8389"/>
<feature type="transmembrane region" description="Helical" evidence="1">
    <location>
        <begin position="771"/>
        <end position="789"/>
    </location>
</feature>
<feature type="transmembrane region" description="Helical" evidence="1">
    <location>
        <begin position="565"/>
        <end position="587"/>
    </location>
</feature>
<name>Q7UFR5_RHOBA</name>
<dbReference type="OrthoDB" id="266366at2"/>
<dbReference type="HOGENOM" id="CLU_312352_0_0_0"/>
<feature type="transmembrane region" description="Helical" evidence="1">
    <location>
        <begin position="810"/>
        <end position="833"/>
    </location>
</feature>
<keyword evidence="1" id="KW-0472">Membrane</keyword>
<dbReference type="AlphaFoldDB" id="Q7UFR5"/>
<proteinExistence type="predicted"/>
<feature type="transmembrane region" description="Helical" evidence="1">
    <location>
        <begin position="599"/>
        <end position="619"/>
    </location>
</feature>
<dbReference type="KEGG" id="rba:RB8389"/>
<feature type="transmembrane region" description="Helical" evidence="1">
    <location>
        <begin position="883"/>
        <end position="900"/>
    </location>
</feature>
<accession>Q7UFR5</accession>
<reference evidence="2 3" key="1">
    <citation type="journal article" date="2003" name="Proc. Natl. Acad. Sci. U.S.A.">
        <title>Complete genome sequence of the marine planctomycete Pirellula sp. strain 1.</title>
        <authorList>
            <person name="Gloeckner F.O."/>
            <person name="Kube M."/>
            <person name="Bauer M."/>
            <person name="Teeling H."/>
            <person name="Lombardot T."/>
            <person name="Ludwig W."/>
            <person name="Gade D."/>
            <person name="Beck A."/>
            <person name="Borzym K."/>
            <person name="Heitmann K."/>
            <person name="Rabus R."/>
            <person name="Schlesner H."/>
            <person name="Amann R."/>
            <person name="Reinhardt R."/>
        </authorList>
    </citation>
    <scope>NUCLEOTIDE SEQUENCE [LARGE SCALE GENOMIC DNA]</scope>
    <source>
        <strain evidence="3">DSM 10527 / NCIMB 13988 / SH1</strain>
    </source>
</reference>
<dbReference type="PATRIC" id="fig|243090.15.peg.4042"/>
<dbReference type="eggNOG" id="ENOG502ZAHC">
    <property type="taxonomic scope" value="Bacteria"/>
</dbReference>
<dbReference type="InParanoid" id="Q7UFR5"/>
<keyword evidence="1" id="KW-1133">Transmembrane helix</keyword>
<feature type="transmembrane region" description="Helical" evidence="1">
    <location>
        <begin position="853"/>
        <end position="871"/>
    </location>
</feature>
<dbReference type="Proteomes" id="UP000001025">
    <property type="component" value="Chromosome"/>
</dbReference>
<evidence type="ECO:0000256" key="1">
    <source>
        <dbReference type="SAM" id="Phobius"/>
    </source>
</evidence>
<protein>
    <submittedName>
        <fullName evidence="2">Uncharacterized protein</fullName>
    </submittedName>
</protein>
<dbReference type="EMBL" id="BX294147">
    <property type="protein sequence ID" value="CAD78617.1"/>
    <property type="molecule type" value="Genomic_DNA"/>
</dbReference>
<gene>
    <name evidence="2" type="ordered locus">RB8389</name>
</gene>
<evidence type="ECO:0000313" key="2">
    <source>
        <dbReference type="EMBL" id="CAD78617.1"/>
    </source>
</evidence>
<keyword evidence="1" id="KW-0812">Transmembrane</keyword>
<organism evidence="2 3">
    <name type="scientific">Rhodopirellula baltica (strain DSM 10527 / NCIMB 13988 / SH1)</name>
    <dbReference type="NCBI Taxonomy" id="243090"/>
    <lineage>
        <taxon>Bacteria</taxon>
        <taxon>Pseudomonadati</taxon>
        <taxon>Planctomycetota</taxon>
        <taxon>Planctomycetia</taxon>
        <taxon>Pirellulales</taxon>
        <taxon>Pirellulaceae</taxon>
        <taxon>Rhodopirellula</taxon>
    </lineage>
</organism>
<feature type="transmembrane region" description="Helical" evidence="1">
    <location>
        <begin position="711"/>
        <end position="730"/>
    </location>
</feature>
<feature type="transmembrane region" description="Helical" evidence="1">
    <location>
        <begin position="542"/>
        <end position="559"/>
    </location>
</feature>
<keyword evidence="3" id="KW-1185">Reference proteome</keyword>
<dbReference type="EnsemblBacteria" id="CAD78617">
    <property type="protein sequence ID" value="CAD78617"/>
    <property type="gene ID" value="RB8389"/>
</dbReference>
<sequence length="939" mass="105629">MKFSCSIRSVHLSSPVTRLSNTRQIGEIPENSDVDTGLDPYRCQSEAPDDVRLIRTLGNGRAATAELVEASWNDGRRHLYVEKVFAPGLLTRSIYRLAFAAPFAYQSNQHAILACFYRRRVVSRMLEASAIRDERDSSVDVALPAYVRYDRDREAYVLAASFVEGRGPIPACANQNPATVENEMAGLVAEMRRVERQLFDFGLVGSGWQVSPGAMVSTANLLLSEHAGLRVVHSDESEADSPRSLRYTIIDLESGIPAILVWRYLWQSWRRGAVFPFDDLDSQKLRASCADLVDQLVQRGEQNLAAELSADVEALVAADEQWKAGEIAPFRRPWTWFSAQRRAHYRRTCIDRWQQQRLVDSENVPALETSVWFFTLMWLLGVCPPGAIGRWFQSCLANRSHRERVRRFATDKRVRSAFWMKYRRRQVKALREQQRCSNRTRPASSLGFIGHRLLRYTTTAGVHRYLVDPTRRARRNNQMRALLFRGSYQIAFGRKAFRAATRRWQSREWLTDDEAMRLDSQFSGPQLAIYSRGLGMHLAIKFFYPLITPLKVGGIAMALTGGSVWFAILPIMILPAARTLVTLFSLLANRSHDVPHRHAMFVGAIPVVGSAAFIVQMWTANPAVSKFLLRDFASRFARKIPIYGGPDSRTEHAVLAIGERLLRLVAVFHPTSNEVAEAMPSRSESKDVQTSIAKEQSHWMRWPYLKVMRDSLLATAVCCGGLWAANYMLADSLSNQWLTGENGALESVQLLVLVCTAIAGCWALLRVKASSWQSIAVALVCVAVAGAAREIPSAVSQASLSDGAYQTAEATGFAISAAWKHGVIAVAVCVWLSRVAYAWLKFPEDRKLWFSPMFVWPAIPFASCFVLAELFERSKWVTAEETVEVFGYTMMMTVAIWMIRNANVLQDWRSEEANRDGRSADMIVSERMDPSAEGMKRAA</sequence>
<feature type="transmembrane region" description="Helical" evidence="1">
    <location>
        <begin position="742"/>
        <end position="765"/>
    </location>
</feature>